<protein>
    <recommendedName>
        <fullName evidence="1">SRR1-like domain-containing protein</fullName>
    </recommendedName>
</protein>
<accession>A0ABR1V319</accession>
<dbReference type="Proteomes" id="UP001433268">
    <property type="component" value="Unassembled WGS sequence"/>
</dbReference>
<comment type="caution">
    <text evidence="2">The sequence shown here is derived from an EMBL/GenBank/DDBJ whole genome shotgun (WGS) entry which is preliminary data.</text>
</comment>
<evidence type="ECO:0000313" key="2">
    <source>
        <dbReference type="EMBL" id="KAK8065578.1"/>
    </source>
</evidence>
<dbReference type="Pfam" id="PF07985">
    <property type="entry name" value="SRR1"/>
    <property type="match status" value="1"/>
</dbReference>
<keyword evidence="3" id="KW-1185">Reference proteome</keyword>
<organism evidence="2 3">
    <name type="scientific">Apiospora hydei</name>
    <dbReference type="NCBI Taxonomy" id="1337664"/>
    <lineage>
        <taxon>Eukaryota</taxon>
        <taxon>Fungi</taxon>
        <taxon>Dikarya</taxon>
        <taxon>Ascomycota</taxon>
        <taxon>Pezizomycotina</taxon>
        <taxon>Sordariomycetes</taxon>
        <taxon>Xylariomycetidae</taxon>
        <taxon>Amphisphaeriales</taxon>
        <taxon>Apiosporaceae</taxon>
        <taxon>Apiospora</taxon>
    </lineage>
</organism>
<gene>
    <name evidence="2" type="ORF">PG997_012325</name>
</gene>
<dbReference type="GeneID" id="92049699"/>
<proteinExistence type="predicted"/>
<dbReference type="EMBL" id="JAQQWN010000009">
    <property type="protein sequence ID" value="KAK8065578.1"/>
    <property type="molecule type" value="Genomic_DNA"/>
</dbReference>
<dbReference type="InterPro" id="IPR012942">
    <property type="entry name" value="SRR1-like"/>
</dbReference>
<evidence type="ECO:0000313" key="3">
    <source>
        <dbReference type="Proteomes" id="UP001433268"/>
    </source>
</evidence>
<dbReference type="PANTHER" id="PTHR42080:SF1">
    <property type="entry name" value="SRR1-LIKE DOMAIN-CONTAINING PROTEIN"/>
    <property type="match status" value="1"/>
</dbReference>
<dbReference type="RefSeq" id="XP_066662331.1">
    <property type="nucleotide sequence ID" value="XM_066816639.1"/>
</dbReference>
<sequence length="414" mass="47866">MHRTRTFLAAIRDKDPEWLRKNVPFRFKPLTEEELENTTKEERARIIVPRLNALDSSPLVGYFAEKFHPDFIPYELDYTLLTTWIEKYEDALPTGYSFPYQELKALEWDHSDRLQEYMKRDLRNEDGLALPDDDERVVARLKEVAKLVSDKDGYSMGTSFEPPFSKDSGSRSLTLANREDILKTHEWASSQWEGHLQRRALIESFKDLSSRLQTTRIKKLVCFGLGSLSPPPFYSLAELREEHEHKNVYFGYTYLRPYFQHLAAQTIAEVLKDHNDGKPLDVYVQDVAYSEDDIGVLERDVNNLANSYARCKITVVDGSPNHHEGFLKIDSETFVLTVQPTVPLRQMVFEISSPAVILCTQTKGNGESDEDLQSYRVLPAERGNPKDFRRPSFTWTTHVCDKTPRIVDHDLQQG</sequence>
<feature type="domain" description="SRR1-like" evidence="1">
    <location>
        <begin position="209"/>
        <end position="367"/>
    </location>
</feature>
<name>A0ABR1V319_9PEZI</name>
<evidence type="ECO:0000259" key="1">
    <source>
        <dbReference type="Pfam" id="PF07985"/>
    </source>
</evidence>
<reference evidence="2 3" key="1">
    <citation type="submission" date="2023-01" db="EMBL/GenBank/DDBJ databases">
        <title>Analysis of 21 Apiospora genomes using comparative genomics revels a genus with tremendous synthesis potential of carbohydrate active enzymes and secondary metabolites.</title>
        <authorList>
            <person name="Sorensen T."/>
        </authorList>
    </citation>
    <scope>NUCLEOTIDE SEQUENCE [LARGE SCALE GENOMIC DNA]</scope>
    <source>
        <strain evidence="2 3">CBS 114990</strain>
    </source>
</reference>
<dbReference type="PANTHER" id="PTHR42080">
    <property type="entry name" value="SRR1 DOMAIN-CONTAINING PROTEIN"/>
    <property type="match status" value="1"/>
</dbReference>